<feature type="region of interest" description="Disordered" evidence="2">
    <location>
        <begin position="117"/>
        <end position="136"/>
    </location>
</feature>
<sequence>MNPRYNYPKRSVSSMDRQQILRALGSNPSDKEIEYTAYEYDLKPRTIKSWLKQKSKNYNKASESDEDYQSNGKKTKADKELLDFERNFNQNSDAYHYEIKSMDLLKNAKNLNQQECEKPQVIQQQKQQSTPQQSINPLSSDDFFTMKIDKLQQQQSQKFSLQNFDALLLLLDQDDEIHHMVTLLRNQEKQIEELKKTQSEILEYMCSHLTKKPKKI</sequence>
<evidence type="ECO:0000313" key="4">
    <source>
        <dbReference type="Proteomes" id="UP000683925"/>
    </source>
</evidence>
<feature type="region of interest" description="Disordered" evidence="2">
    <location>
        <begin position="51"/>
        <end position="74"/>
    </location>
</feature>
<proteinExistence type="predicted"/>
<protein>
    <submittedName>
        <fullName evidence="3">Uncharacterized protein</fullName>
    </submittedName>
</protein>
<gene>
    <name evidence="3" type="ORF">POCTA_138.1.T0370214</name>
</gene>
<dbReference type="OrthoDB" id="301316at2759"/>
<dbReference type="Proteomes" id="UP000683925">
    <property type="component" value="Unassembled WGS sequence"/>
</dbReference>
<dbReference type="EMBL" id="CAJJDP010000037">
    <property type="protein sequence ID" value="CAD8159857.1"/>
    <property type="molecule type" value="Genomic_DNA"/>
</dbReference>
<dbReference type="OMA" id="FFTMKID"/>
<evidence type="ECO:0000256" key="1">
    <source>
        <dbReference type="SAM" id="Coils"/>
    </source>
</evidence>
<accession>A0A8S1U7R5</accession>
<feature type="compositionally biased region" description="Low complexity" evidence="2">
    <location>
        <begin position="119"/>
        <end position="135"/>
    </location>
</feature>
<organism evidence="3 4">
    <name type="scientific">Paramecium octaurelia</name>
    <dbReference type="NCBI Taxonomy" id="43137"/>
    <lineage>
        <taxon>Eukaryota</taxon>
        <taxon>Sar</taxon>
        <taxon>Alveolata</taxon>
        <taxon>Ciliophora</taxon>
        <taxon>Intramacronucleata</taxon>
        <taxon>Oligohymenophorea</taxon>
        <taxon>Peniculida</taxon>
        <taxon>Parameciidae</taxon>
        <taxon>Paramecium</taxon>
    </lineage>
</organism>
<dbReference type="AlphaFoldDB" id="A0A8S1U7R5"/>
<feature type="coiled-coil region" evidence="1">
    <location>
        <begin position="177"/>
        <end position="204"/>
    </location>
</feature>
<keyword evidence="4" id="KW-1185">Reference proteome</keyword>
<keyword evidence="1" id="KW-0175">Coiled coil</keyword>
<evidence type="ECO:0000313" key="3">
    <source>
        <dbReference type="EMBL" id="CAD8159857.1"/>
    </source>
</evidence>
<evidence type="ECO:0000256" key="2">
    <source>
        <dbReference type="SAM" id="MobiDB-lite"/>
    </source>
</evidence>
<name>A0A8S1U7R5_PAROT</name>
<reference evidence="3" key="1">
    <citation type="submission" date="2021-01" db="EMBL/GenBank/DDBJ databases">
        <authorList>
            <consortium name="Genoscope - CEA"/>
            <person name="William W."/>
        </authorList>
    </citation>
    <scope>NUCLEOTIDE SEQUENCE</scope>
</reference>
<comment type="caution">
    <text evidence="3">The sequence shown here is derived from an EMBL/GenBank/DDBJ whole genome shotgun (WGS) entry which is preliminary data.</text>
</comment>